<dbReference type="Gene3D" id="3.40.190.10">
    <property type="entry name" value="Periplasmic binding protein-like II"/>
    <property type="match status" value="2"/>
</dbReference>
<dbReference type="PANTHER" id="PTHR30006">
    <property type="entry name" value="THIAMINE-BINDING PERIPLASMIC PROTEIN-RELATED"/>
    <property type="match status" value="1"/>
</dbReference>
<dbReference type="GO" id="GO:0030288">
    <property type="term" value="C:outer membrane-bounded periplasmic space"/>
    <property type="evidence" value="ECO:0007669"/>
    <property type="project" value="TreeGrafter"/>
</dbReference>
<dbReference type="InterPro" id="IPR006311">
    <property type="entry name" value="TAT_signal"/>
</dbReference>
<dbReference type="PROSITE" id="PS51318">
    <property type="entry name" value="TAT"/>
    <property type="match status" value="1"/>
</dbReference>
<dbReference type="CDD" id="cd13589">
    <property type="entry name" value="PBP2_polyamine_RpCGA009"/>
    <property type="match status" value="1"/>
</dbReference>
<keyword evidence="8" id="KW-1185">Reference proteome</keyword>
<dbReference type="SUPFAM" id="SSF53850">
    <property type="entry name" value="Periplasmic binding protein-like II"/>
    <property type="match status" value="1"/>
</dbReference>
<keyword evidence="5" id="KW-0574">Periplasm</keyword>
<evidence type="ECO:0000256" key="4">
    <source>
        <dbReference type="ARBA" id="ARBA00022729"/>
    </source>
</evidence>
<gene>
    <name evidence="7" type="ORF">DLJ53_29485</name>
</gene>
<reference evidence="7 8" key="1">
    <citation type="submission" date="2018-05" db="EMBL/GenBank/DDBJ databases">
        <title>Acuticoccus sediminis sp. nov., isolated from deep-sea sediment of Indian Ocean.</title>
        <authorList>
            <person name="Liu X."/>
            <person name="Lai Q."/>
            <person name="Du Y."/>
            <person name="Sun F."/>
            <person name="Zhang X."/>
            <person name="Wang S."/>
            <person name="Shao Z."/>
        </authorList>
    </citation>
    <scope>NUCLEOTIDE SEQUENCE [LARGE SCALE GENOMIC DNA]</scope>
    <source>
        <strain evidence="7 8">PTG4-2</strain>
    </source>
</reference>
<evidence type="ECO:0000256" key="2">
    <source>
        <dbReference type="ARBA" id="ARBA00008520"/>
    </source>
</evidence>
<name>A0A8B2NLJ7_9HYPH</name>
<dbReference type="Proteomes" id="UP000249590">
    <property type="component" value="Unassembled WGS sequence"/>
</dbReference>
<keyword evidence="3" id="KW-0813">Transport</keyword>
<sequence length="359" mass="39117">MSEKTIRRTGVSRRTLLAGAGGAALAAGVQPWPLSRALAQAGEVVLANWGGESIQHFETAFGKPFTADTGVAVVIDGSGPTAGKIRGMVEAGAVTWDICDSSVANSYVLGEQGLVREIDYSVVDKSQYLDGLTWPYSVANYIFSNVLTFNTSVLGDAVPKTWADFWDVKTFPGLRTMRRNLQGALETALLADGVPMNEIYPIDEERAFAKLAEIREHTIFWSSASESQQLLRTGEAVMGNLWSTRSAALAKETGGQIDYTFNEGMVIPGAWVVPSNNPAGDTVWEFMKSTADPERQAKLFELWSLAPVNPAAEQFIDPALNARNPASEANLAMQFNIDLDWYIENQERLEPKFLEVISG</sequence>
<dbReference type="AlphaFoldDB" id="A0A8B2NLJ7"/>
<dbReference type="GO" id="GO:0030976">
    <property type="term" value="F:thiamine pyrophosphate binding"/>
    <property type="evidence" value="ECO:0007669"/>
    <property type="project" value="TreeGrafter"/>
</dbReference>
<organism evidence="7 8">
    <name type="scientific">Acuticoccus sediminis</name>
    <dbReference type="NCBI Taxonomy" id="2184697"/>
    <lineage>
        <taxon>Bacteria</taxon>
        <taxon>Pseudomonadati</taxon>
        <taxon>Pseudomonadota</taxon>
        <taxon>Alphaproteobacteria</taxon>
        <taxon>Hyphomicrobiales</taxon>
        <taxon>Amorphaceae</taxon>
        <taxon>Acuticoccus</taxon>
    </lineage>
</organism>
<dbReference type="InterPro" id="IPR006059">
    <property type="entry name" value="SBP"/>
</dbReference>
<dbReference type="EMBL" id="QHHQ01000009">
    <property type="protein sequence ID" value="RAH97335.1"/>
    <property type="molecule type" value="Genomic_DNA"/>
</dbReference>
<comment type="subcellular location">
    <subcellularLocation>
        <location evidence="1">Periplasm</location>
    </subcellularLocation>
</comment>
<comment type="similarity">
    <text evidence="2">Belongs to the bacterial solute-binding protein 1 family.</text>
</comment>
<evidence type="ECO:0000256" key="3">
    <source>
        <dbReference type="ARBA" id="ARBA00022448"/>
    </source>
</evidence>
<protein>
    <submittedName>
        <fullName evidence="7">ABC transporter substrate-binding protein</fullName>
    </submittedName>
</protein>
<comment type="caution">
    <text evidence="7">The sequence shown here is derived from an EMBL/GenBank/DDBJ whole genome shotgun (WGS) entry which is preliminary data.</text>
</comment>
<evidence type="ECO:0000313" key="7">
    <source>
        <dbReference type="EMBL" id="RAH97335.1"/>
    </source>
</evidence>
<evidence type="ECO:0000313" key="8">
    <source>
        <dbReference type="Proteomes" id="UP000249590"/>
    </source>
</evidence>
<dbReference type="OrthoDB" id="9815444at2"/>
<evidence type="ECO:0000256" key="1">
    <source>
        <dbReference type="ARBA" id="ARBA00004418"/>
    </source>
</evidence>
<evidence type="ECO:0000256" key="5">
    <source>
        <dbReference type="ARBA" id="ARBA00022764"/>
    </source>
</evidence>
<feature type="signal peptide" evidence="6">
    <location>
        <begin position="1"/>
        <end position="26"/>
    </location>
</feature>
<dbReference type="RefSeq" id="WP_111351862.1">
    <property type="nucleotide sequence ID" value="NZ_QHHQ01000009.1"/>
</dbReference>
<proteinExistence type="inferred from homology"/>
<accession>A0A8B2NLJ7</accession>
<keyword evidence="4 6" id="KW-0732">Signal</keyword>
<evidence type="ECO:0000256" key="6">
    <source>
        <dbReference type="SAM" id="SignalP"/>
    </source>
</evidence>
<dbReference type="Pfam" id="PF13416">
    <property type="entry name" value="SBP_bac_8"/>
    <property type="match status" value="1"/>
</dbReference>
<feature type="chain" id="PRO_5032780422" evidence="6">
    <location>
        <begin position="27"/>
        <end position="359"/>
    </location>
</feature>
<dbReference type="PANTHER" id="PTHR30006:SF3">
    <property type="entry name" value="THIAMINE-BINDING PERIPLASMIC PROTEIN"/>
    <property type="match status" value="1"/>
</dbReference>
<dbReference type="GO" id="GO:0030975">
    <property type="term" value="F:thiamine binding"/>
    <property type="evidence" value="ECO:0007669"/>
    <property type="project" value="TreeGrafter"/>
</dbReference>
<dbReference type="GO" id="GO:0015888">
    <property type="term" value="P:thiamine transport"/>
    <property type="evidence" value="ECO:0007669"/>
    <property type="project" value="TreeGrafter"/>
</dbReference>